<evidence type="ECO:0000313" key="2">
    <source>
        <dbReference type="EMBL" id="QGM45760.1"/>
    </source>
</evidence>
<evidence type="ECO:0000256" key="1">
    <source>
        <dbReference type="SAM" id="SignalP"/>
    </source>
</evidence>
<dbReference type="NCBIfam" id="TIGR03803">
    <property type="entry name" value="Gloeo_Verruco"/>
    <property type="match status" value="5"/>
</dbReference>
<dbReference type="Gene3D" id="2.20.25.650">
    <property type="entry name" value="Tachylectin-2-like"/>
    <property type="match status" value="1"/>
</dbReference>
<protein>
    <submittedName>
        <fullName evidence="2">Uncharacterized protein</fullName>
    </submittedName>
</protein>
<dbReference type="OrthoDB" id="7432613at2"/>
<dbReference type="Proteomes" id="UP000309061">
    <property type="component" value="Chromosome"/>
</dbReference>
<dbReference type="RefSeq" id="WP_136496031.1">
    <property type="nucleotide sequence ID" value="NZ_CP046052.1"/>
</dbReference>
<evidence type="ECO:0000313" key="3">
    <source>
        <dbReference type="Proteomes" id="UP000309061"/>
    </source>
</evidence>
<reference evidence="2 3" key="1">
    <citation type="submission" date="2019-11" db="EMBL/GenBank/DDBJ databases">
        <title>The genome sequence of Methylocystis heyeri.</title>
        <authorList>
            <person name="Oshkin I.Y."/>
            <person name="Miroshnikov K."/>
            <person name="Dedysh S.N."/>
        </authorList>
    </citation>
    <scope>NUCLEOTIDE SEQUENCE [LARGE SCALE GENOMIC DNA]</scope>
    <source>
        <strain evidence="2 3">H2</strain>
    </source>
</reference>
<organism evidence="2 3">
    <name type="scientific">Methylocystis heyeri</name>
    <dbReference type="NCBI Taxonomy" id="391905"/>
    <lineage>
        <taxon>Bacteria</taxon>
        <taxon>Pseudomonadati</taxon>
        <taxon>Pseudomonadota</taxon>
        <taxon>Alphaproteobacteria</taxon>
        <taxon>Hyphomicrobiales</taxon>
        <taxon>Methylocystaceae</taxon>
        <taxon>Methylocystis</taxon>
    </lineage>
</organism>
<keyword evidence="3" id="KW-1185">Reference proteome</keyword>
<dbReference type="AlphaFoldDB" id="A0A6B8KH42"/>
<accession>A0A6B8KH42</accession>
<sequence>MNIRAIGKSAARSSLMAFLVAGAAPAFGQSWPPAPLSEAKLYSFTNGADGGNPAQVKLLPDGGGALYGTTSGGGGTNNGVVFKLTPPGFGAAHWTETVLYSFSGLDGAFPFAGLARDSSGALYGVTSYGGANNLGVAFKLAPPISPSTKWTYTKIYDFNQATGGSLYNAPIIDGAGALIGTATAGGTNASGAVYKLTPPSSPGNPWSGAALYNFTGGADGGVPSSTLLADNSGAVYGTAQNGGSGGGGVVFKLTPSGANCAPASPNLWCETVLYSFSGGNDGGAPTAGLTLDSFGTFYGTAFFGGAYNKGVAFSLTPPKPPSTQWLETVLHSFAGGQDGAFPSSPLILVGGALYGVTQNGAGGDCSGLGCGAAFRLTPPAAPSMQWNENILYRFNAGVDGAFPIGGLTLSPLHFGLGSALYGVALWGGASNYGTVFSLQCAQPAREVFGGAQHAACAQ</sequence>
<dbReference type="EMBL" id="CP046052">
    <property type="protein sequence ID" value="QGM45760.1"/>
    <property type="molecule type" value="Genomic_DNA"/>
</dbReference>
<feature type="chain" id="PRO_5025595418" evidence="1">
    <location>
        <begin position="24"/>
        <end position="458"/>
    </location>
</feature>
<name>A0A6B8KH42_9HYPH</name>
<dbReference type="KEGG" id="mhey:H2LOC_008625"/>
<dbReference type="InterPro" id="IPR022519">
    <property type="entry name" value="Gloeo/Verruco_rpt"/>
</dbReference>
<gene>
    <name evidence="2" type="ORF">H2LOC_008625</name>
</gene>
<feature type="signal peptide" evidence="1">
    <location>
        <begin position="1"/>
        <end position="23"/>
    </location>
</feature>
<keyword evidence="1" id="KW-0732">Signal</keyword>
<proteinExistence type="predicted"/>